<dbReference type="PANTHER" id="PTHR32305">
    <property type="match status" value="1"/>
</dbReference>
<sequence>MQGDRHYDYDAFGNLIRERRGRAQTLVTEYRYDSQHRLIGLTRPDGTTATYQYDAFGRRIRKTVDGQTTEFFWQGDHLIAESSPTQHRSFIYEPGTFRPLAMLDGKGPKRACPFYYQLDHLGTPQELTDYSGDIVWSAKYSAYGKVTSLELASEDYLNQPLRFQGQYFDDESGLHYNRHRYYDPDVGRYLTPDPVKLAGGLNQYRYVPNPTGWVDPLGLTSNCPPPNRPGCEIPDGSNGVKVEEGEPNLPTIAHNIDPKILKRVHTIEGKASTKKVDDYKNRMRDGYNPAYPIDVIEYDGNLYILDGHHRAAAARQTATNVTIRLITNLNTYNGSLKSIEDVLDSANNVGLDRLEHRRRR</sequence>
<protein>
    <submittedName>
        <fullName evidence="2">RHS domain-containing protein</fullName>
    </submittedName>
</protein>
<dbReference type="Pfam" id="PF03527">
    <property type="entry name" value="RHS"/>
    <property type="match status" value="1"/>
</dbReference>
<dbReference type="InterPro" id="IPR036086">
    <property type="entry name" value="ParB/Sulfiredoxin_sf"/>
</dbReference>
<dbReference type="Pfam" id="PF05593">
    <property type="entry name" value="RHS_repeat"/>
    <property type="match status" value="1"/>
</dbReference>
<dbReference type="InterPro" id="IPR001826">
    <property type="entry name" value="RHS"/>
</dbReference>
<evidence type="ECO:0000259" key="1">
    <source>
        <dbReference type="Pfam" id="PF03527"/>
    </source>
</evidence>
<dbReference type="InterPro" id="IPR022385">
    <property type="entry name" value="Rhs_assc_core"/>
</dbReference>
<comment type="caution">
    <text evidence="2">The sequence shown here is derived from an EMBL/GenBank/DDBJ whole genome shotgun (WGS) entry which is preliminary data.</text>
</comment>
<feature type="domain" description="RHS protein conserved region" evidence="1">
    <location>
        <begin position="114"/>
        <end position="148"/>
    </location>
</feature>
<dbReference type="PANTHER" id="PTHR32305:SF15">
    <property type="entry name" value="PROTEIN RHSA-RELATED"/>
    <property type="match status" value="1"/>
</dbReference>
<dbReference type="NCBIfam" id="TIGR03696">
    <property type="entry name" value="Rhs_assc_core"/>
    <property type="match status" value="1"/>
</dbReference>
<organism evidence="2 3">
    <name type="scientific">Pseudomonas aphyarum</name>
    <dbReference type="NCBI Taxonomy" id="2942629"/>
    <lineage>
        <taxon>Bacteria</taxon>
        <taxon>Pseudomonadati</taxon>
        <taxon>Pseudomonadota</taxon>
        <taxon>Gammaproteobacteria</taxon>
        <taxon>Pseudomonadales</taxon>
        <taxon>Pseudomonadaceae</taxon>
        <taxon>Pseudomonas</taxon>
    </lineage>
</organism>
<gene>
    <name evidence="2" type="ORF">M5G18_26645</name>
</gene>
<proteinExistence type="predicted"/>
<dbReference type="Gene3D" id="2.180.10.10">
    <property type="entry name" value="RHS repeat-associated core"/>
    <property type="match status" value="1"/>
</dbReference>
<evidence type="ECO:0000313" key="2">
    <source>
        <dbReference type="EMBL" id="MDD1128193.1"/>
    </source>
</evidence>
<dbReference type="InterPro" id="IPR050708">
    <property type="entry name" value="T6SS_VgrG/RHS"/>
</dbReference>
<accession>A0ABT5PWB8</accession>
<name>A0ABT5PWB8_9PSED</name>
<evidence type="ECO:0000313" key="3">
    <source>
        <dbReference type="Proteomes" id="UP001150531"/>
    </source>
</evidence>
<reference evidence="2" key="1">
    <citation type="submission" date="2022-05" db="EMBL/GenBank/DDBJ databases">
        <title>Novel Pseudomonas spp. Isolated from a Rainbow Trout Aquaculture Facility.</title>
        <authorList>
            <person name="Testerman T."/>
            <person name="Graf J."/>
        </authorList>
    </citation>
    <scope>NUCLEOTIDE SEQUENCE</scope>
    <source>
        <strain evidence="2">ID386</strain>
    </source>
</reference>
<dbReference type="SUPFAM" id="SSF110849">
    <property type="entry name" value="ParB/Sulfiredoxin"/>
    <property type="match status" value="1"/>
</dbReference>
<dbReference type="InterPro" id="IPR031325">
    <property type="entry name" value="RHS_repeat"/>
</dbReference>
<keyword evidence="3" id="KW-1185">Reference proteome</keyword>
<dbReference type="EMBL" id="JAMDGS010000018">
    <property type="protein sequence ID" value="MDD1128193.1"/>
    <property type="molecule type" value="Genomic_DNA"/>
</dbReference>
<dbReference type="InterPro" id="IPR006530">
    <property type="entry name" value="YD"/>
</dbReference>
<dbReference type="NCBIfam" id="TIGR01643">
    <property type="entry name" value="YD_repeat_2x"/>
    <property type="match status" value="1"/>
</dbReference>
<dbReference type="Proteomes" id="UP001150531">
    <property type="component" value="Unassembled WGS sequence"/>
</dbReference>